<sequence length="89" mass="9773">MKSLIGEVLTIRIFKMVLMFNTLVPMFFEKLDDEVILIGSGDNVGRSSRNVFSDCRSNTSCSAMISVIGLSFTVLSQNSLKTSSTSLSR</sequence>
<reference evidence="1" key="2">
    <citation type="submission" date="2021-01" db="EMBL/GenBank/DDBJ databases">
        <authorList>
            <person name="Schikora-Tamarit M.A."/>
        </authorList>
    </citation>
    <scope>NUCLEOTIDE SEQUENCE</scope>
    <source>
        <strain evidence="1">CBS6075</strain>
    </source>
</reference>
<dbReference type="GeneID" id="70236978"/>
<dbReference type="EMBL" id="JAEUBE010000366">
    <property type="protein sequence ID" value="KAH3663613.1"/>
    <property type="molecule type" value="Genomic_DNA"/>
</dbReference>
<evidence type="ECO:0000313" key="2">
    <source>
        <dbReference type="Proteomes" id="UP000769157"/>
    </source>
</evidence>
<gene>
    <name evidence="1" type="ORF">OGAPHI_005014</name>
</gene>
<accession>A0A9P8P128</accession>
<proteinExistence type="predicted"/>
<dbReference type="RefSeq" id="XP_046059949.1">
    <property type="nucleotide sequence ID" value="XM_046206155.1"/>
</dbReference>
<name>A0A9P8P128_9ASCO</name>
<reference evidence="1" key="1">
    <citation type="journal article" date="2021" name="Open Biol.">
        <title>Shared evolutionary footprints suggest mitochondrial oxidative damage underlies multiple complex I losses in fungi.</title>
        <authorList>
            <person name="Schikora-Tamarit M.A."/>
            <person name="Marcet-Houben M."/>
            <person name="Nosek J."/>
            <person name="Gabaldon T."/>
        </authorList>
    </citation>
    <scope>NUCLEOTIDE SEQUENCE</scope>
    <source>
        <strain evidence="1">CBS6075</strain>
    </source>
</reference>
<dbReference type="Proteomes" id="UP000769157">
    <property type="component" value="Unassembled WGS sequence"/>
</dbReference>
<organism evidence="1 2">
    <name type="scientific">Ogataea philodendri</name>
    <dbReference type="NCBI Taxonomy" id="1378263"/>
    <lineage>
        <taxon>Eukaryota</taxon>
        <taxon>Fungi</taxon>
        <taxon>Dikarya</taxon>
        <taxon>Ascomycota</taxon>
        <taxon>Saccharomycotina</taxon>
        <taxon>Pichiomycetes</taxon>
        <taxon>Pichiales</taxon>
        <taxon>Pichiaceae</taxon>
        <taxon>Ogataea</taxon>
    </lineage>
</organism>
<keyword evidence="2" id="KW-1185">Reference proteome</keyword>
<evidence type="ECO:0000313" key="1">
    <source>
        <dbReference type="EMBL" id="KAH3663613.1"/>
    </source>
</evidence>
<protein>
    <submittedName>
        <fullName evidence="1">Uncharacterized protein</fullName>
    </submittedName>
</protein>
<dbReference type="OrthoDB" id="10378474at2759"/>
<dbReference type="AlphaFoldDB" id="A0A9P8P128"/>
<comment type="caution">
    <text evidence="1">The sequence shown here is derived from an EMBL/GenBank/DDBJ whole genome shotgun (WGS) entry which is preliminary data.</text>
</comment>